<keyword evidence="5" id="KW-0998">Cell outer membrane</keyword>
<dbReference type="InterPro" id="IPR012944">
    <property type="entry name" value="SusD_RagB_dom"/>
</dbReference>
<proteinExistence type="inferred from homology"/>
<sequence>MRNIRLSILALSAATVFSACNSKLDQSPANSLDDKAAINESNVRILANGMYERAQELEYYGRDFMVVTDVAGNDMKITASNSGRFLNEFQYTFLPLIASQVKTWQNAYRVANQASVIIDKLPTNSNTAPYKGEAYFMRALAHFDLVRRYTQPYLLKPGGGSAYDMTAANTGIALITSAVENPGTYKPSRATLAASYAAIIADLKEAQKIAQTKDFFRGSKDAATALLTRAYLYTGDWKNVIAEAKDLITNYPLWNSDSYLSNFTGDTKTTEDIFSLRFLSNENRGSNNFGYIYLPADGGTAGGYGDIRLTDNFMKLLEDGDKRKSVVREFAGANYLIKWQGNAQGFTGMVNVKVLRISEVLLNRAEAYNEDGQAQLALNDVNALRTSRGLKAFTETTKDALRAEIVKQRRLELVGEGHGMTDVFRKGLIRSIKDKDAILPQTPDIDINNKRIYFPIPQAEIDANPNMAQSANFK</sequence>
<accession>A0A3S1AUP3</accession>
<dbReference type="SUPFAM" id="SSF48452">
    <property type="entry name" value="TPR-like"/>
    <property type="match status" value="1"/>
</dbReference>
<protein>
    <submittedName>
        <fullName evidence="8">RagB/SusD family nutrient uptake outer membrane protein</fullName>
    </submittedName>
</protein>
<evidence type="ECO:0000256" key="1">
    <source>
        <dbReference type="ARBA" id="ARBA00004442"/>
    </source>
</evidence>
<evidence type="ECO:0000256" key="4">
    <source>
        <dbReference type="ARBA" id="ARBA00023136"/>
    </source>
</evidence>
<reference evidence="8" key="1">
    <citation type="submission" date="2020-05" db="EMBL/GenBank/DDBJ databases">
        <title>Chitinophaga laudate sp. nov., isolated from a tropical peat swamp.</title>
        <authorList>
            <person name="Goh C.B.S."/>
            <person name="Lee M.S."/>
            <person name="Parimannan S."/>
            <person name="Pasbakhsh P."/>
            <person name="Yule C.M."/>
            <person name="Rajandas H."/>
            <person name="Loke S."/>
            <person name="Croft L."/>
            <person name="Tan J.B.L."/>
        </authorList>
    </citation>
    <scope>NUCLEOTIDE SEQUENCE</scope>
    <source>
        <strain evidence="8">Mgbs1</strain>
    </source>
</reference>
<evidence type="ECO:0000259" key="7">
    <source>
        <dbReference type="Pfam" id="PF14322"/>
    </source>
</evidence>
<dbReference type="EMBL" id="RIAR02000001">
    <property type="protein sequence ID" value="NSL89109.1"/>
    <property type="molecule type" value="Genomic_DNA"/>
</dbReference>
<evidence type="ECO:0000256" key="5">
    <source>
        <dbReference type="ARBA" id="ARBA00023237"/>
    </source>
</evidence>
<evidence type="ECO:0000259" key="6">
    <source>
        <dbReference type="Pfam" id="PF07980"/>
    </source>
</evidence>
<dbReference type="Proteomes" id="UP000281028">
    <property type="component" value="Unassembled WGS sequence"/>
</dbReference>
<dbReference type="OrthoDB" id="1080118at2"/>
<name>A0A3S1AUP3_9BACT</name>
<feature type="domain" description="SusD-like N-terminal" evidence="7">
    <location>
        <begin position="24"/>
        <end position="232"/>
    </location>
</feature>
<comment type="subcellular location">
    <subcellularLocation>
        <location evidence="1">Cell outer membrane</location>
    </subcellularLocation>
</comment>
<dbReference type="Gene3D" id="1.25.40.390">
    <property type="match status" value="1"/>
</dbReference>
<keyword evidence="4" id="KW-0472">Membrane</keyword>
<feature type="domain" description="RagB/SusD" evidence="6">
    <location>
        <begin position="350"/>
        <end position="470"/>
    </location>
</feature>
<evidence type="ECO:0000313" key="9">
    <source>
        <dbReference type="Proteomes" id="UP000281028"/>
    </source>
</evidence>
<comment type="caution">
    <text evidence="8">The sequence shown here is derived from an EMBL/GenBank/DDBJ whole genome shotgun (WGS) entry which is preliminary data.</text>
</comment>
<dbReference type="InterPro" id="IPR033985">
    <property type="entry name" value="SusD-like_N"/>
</dbReference>
<evidence type="ECO:0000256" key="2">
    <source>
        <dbReference type="ARBA" id="ARBA00006275"/>
    </source>
</evidence>
<organism evidence="8 9">
    <name type="scientific">Chitinophaga solisilvae</name>
    <dbReference type="NCBI Taxonomy" id="1233460"/>
    <lineage>
        <taxon>Bacteria</taxon>
        <taxon>Pseudomonadati</taxon>
        <taxon>Bacteroidota</taxon>
        <taxon>Chitinophagia</taxon>
        <taxon>Chitinophagales</taxon>
        <taxon>Chitinophagaceae</taxon>
        <taxon>Chitinophaga</taxon>
    </lineage>
</organism>
<comment type="similarity">
    <text evidence="2">Belongs to the SusD family.</text>
</comment>
<keyword evidence="3" id="KW-0732">Signal</keyword>
<dbReference type="Pfam" id="PF07980">
    <property type="entry name" value="SusD_RagB"/>
    <property type="match status" value="1"/>
</dbReference>
<gene>
    <name evidence="8" type="ORF">ECE50_019860</name>
</gene>
<evidence type="ECO:0000256" key="3">
    <source>
        <dbReference type="ARBA" id="ARBA00022729"/>
    </source>
</evidence>
<keyword evidence="9" id="KW-1185">Reference proteome</keyword>
<dbReference type="GO" id="GO:0009279">
    <property type="term" value="C:cell outer membrane"/>
    <property type="evidence" value="ECO:0007669"/>
    <property type="project" value="UniProtKB-SubCell"/>
</dbReference>
<dbReference type="AlphaFoldDB" id="A0A3S1AUP3"/>
<dbReference type="InterPro" id="IPR011990">
    <property type="entry name" value="TPR-like_helical_dom_sf"/>
</dbReference>
<evidence type="ECO:0000313" key="8">
    <source>
        <dbReference type="EMBL" id="NSL89109.1"/>
    </source>
</evidence>
<dbReference type="Pfam" id="PF14322">
    <property type="entry name" value="SusD-like_3"/>
    <property type="match status" value="1"/>
</dbReference>
<dbReference type="PROSITE" id="PS51257">
    <property type="entry name" value="PROKAR_LIPOPROTEIN"/>
    <property type="match status" value="1"/>
</dbReference>